<dbReference type="SUPFAM" id="SSF81383">
    <property type="entry name" value="F-box domain"/>
    <property type="match status" value="1"/>
</dbReference>
<dbReference type="OrthoDB" id="689061at2759"/>
<evidence type="ECO:0000313" key="2">
    <source>
        <dbReference type="EnsemblPlants" id="TraesCS6A02G335000.1.cds1"/>
    </source>
</evidence>
<dbReference type="AlphaFoldDB" id="A0A3B6NVW3"/>
<reference evidence="2" key="2">
    <citation type="submission" date="2018-10" db="UniProtKB">
        <authorList>
            <consortium name="EnsemblPlants"/>
        </authorList>
    </citation>
    <scope>IDENTIFICATION</scope>
</reference>
<dbReference type="InterPro" id="IPR036047">
    <property type="entry name" value="F-box-like_dom_sf"/>
</dbReference>
<name>A0A3B6NVW3_WHEAT</name>
<dbReference type="Gramene" id="TraesCAD_scaffold_179379_01G000100.1">
    <property type="protein sequence ID" value="TraesCAD_scaffold_179379_01G000100.1"/>
    <property type="gene ID" value="TraesCAD_scaffold_179379_01G000100"/>
</dbReference>
<dbReference type="Gramene" id="TraesWEE_scaffold_017351_01G000100.1">
    <property type="protein sequence ID" value="TraesWEE_scaffold_017351_01G000100.1"/>
    <property type="gene ID" value="TraesWEE_scaffold_017351_01G000100"/>
</dbReference>
<protein>
    <recommendedName>
        <fullName evidence="1">DUF7595 domain-containing protein</fullName>
    </recommendedName>
</protein>
<keyword evidence="3" id="KW-1185">Reference proteome</keyword>
<dbReference type="PANTHER" id="PTHR35828:SF45">
    <property type="entry name" value="F-BOX DOMAIN-CONTAINING PROTEIN"/>
    <property type="match status" value="1"/>
</dbReference>
<dbReference type="Proteomes" id="UP000019116">
    <property type="component" value="Chromosome 6A"/>
</dbReference>
<dbReference type="Gramene" id="TraesCS6A02G335000.1">
    <property type="protein sequence ID" value="TraesCS6A02G335000.1.cds1"/>
    <property type="gene ID" value="TraesCS6A02G335000"/>
</dbReference>
<dbReference type="STRING" id="4565.A0A3B6NVW3"/>
<dbReference type="Gramene" id="TraesCS6A03G0862000.1">
    <property type="protein sequence ID" value="TraesCS6A03G0862000.1.CDS1"/>
    <property type="gene ID" value="TraesCS6A03G0862000"/>
</dbReference>
<dbReference type="Gramene" id="TraesLDM6A03G03390270.1">
    <property type="protein sequence ID" value="TraesLDM6A03G03390270.1.CDS1"/>
    <property type="gene ID" value="TraesLDM6A03G03390270"/>
</dbReference>
<feature type="domain" description="DUF7595" evidence="1">
    <location>
        <begin position="105"/>
        <end position="347"/>
    </location>
</feature>
<evidence type="ECO:0000313" key="3">
    <source>
        <dbReference type="Proteomes" id="UP000019116"/>
    </source>
</evidence>
<dbReference type="InterPro" id="IPR056016">
    <property type="entry name" value="DUF7595"/>
</dbReference>
<proteinExistence type="predicted"/>
<reference evidence="2" key="1">
    <citation type="submission" date="2018-08" db="EMBL/GenBank/DDBJ databases">
        <authorList>
            <person name="Rossello M."/>
        </authorList>
    </citation>
    <scope>NUCLEOTIDE SEQUENCE [LARGE SCALE GENOMIC DNA]</scope>
    <source>
        <strain evidence="2">cv. Chinese Spring</strain>
    </source>
</reference>
<dbReference type="Pfam" id="PF24523">
    <property type="entry name" value="DUF7595"/>
    <property type="match status" value="1"/>
</dbReference>
<sequence length="398" mass="44364">MEASMSSLSSSVLQMDVLLEISARSDPVTLVRCAAACKDLRREIANPAFHPRLRLRRADRFMPRLFRGWFVQNQPNKVIEPPSFSDPVRPTEPSPEPFRSFLLDNDSIFEFYHPELAASRGLVALRSNTPESGGSPGTCVFNPMTGYLNCIPPPTINAQSFVLLTSDDGDGACHYRQVAAELASGRLKTQEFSPVDDNSRWQPIAKTAVAPCPQDAALLHPALVLQGDAQWLCRSSEYHFLLRFSRAQLQASVTKIDGICGEQLRGRGPGELLLVSDGQGKKPRLLVAVGLQISLWTSSDTDDGNGWSMQVLVEPESIHQGDVLSERLELRWFGEKSGFVFVRMAGANESSLSWYFMLELATRRVRAVCKGPPENALVYFPYEMGLSFWRPKFTRQLQ</sequence>
<evidence type="ECO:0000259" key="1">
    <source>
        <dbReference type="Pfam" id="PF24523"/>
    </source>
</evidence>
<accession>A0A3B6NVW3</accession>
<organism evidence="2">
    <name type="scientific">Triticum aestivum</name>
    <name type="common">Wheat</name>
    <dbReference type="NCBI Taxonomy" id="4565"/>
    <lineage>
        <taxon>Eukaryota</taxon>
        <taxon>Viridiplantae</taxon>
        <taxon>Streptophyta</taxon>
        <taxon>Embryophyta</taxon>
        <taxon>Tracheophyta</taxon>
        <taxon>Spermatophyta</taxon>
        <taxon>Magnoliopsida</taxon>
        <taxon>Liliopsida</taxon>
        <taxon>Poales</taxon>
        <taxon>Poaceae</taxon>
        <taxon>BOP clade</taxon>
        <taxon>Pooideae</taxon>
        <taxon>Triticodae</taxon>
        <taxon>Triticeae</taxon>
        <taxon>Triticinae</taxon>
        <taxon>Triticum</taxon>
    </lineage>
</organism>
<dbReference type="Gramene" id="TraesPARA_EIv1.0_1970760.1">
    <property type="protein sequence ID" value="TraesPARA_EIv1.0_1970760.1.CDS1"/>
    <property type="gene ID" value="TraesPARA_EIv1.0_1970760"/>
</dbReference>
<dbReference type="PANTHER" id="PTHR35828">
    <property type="entry name" value="OS08G0203800 PROTEIN-RELATED"/>
    <property type="match status" value="1"/>
</dbReference>
<dbReference type="EnsemblPlants" id="TraesCS6A02G335000.1">
    <property type="protein sequence ID" value="TraesCS6A02G335000.1.cds1"/>
    <property type="gene ID" value="TraesCS6A02G335000"/>
</dbReference>